<dbReference type="PANTHER" id="PTHR33794">
    <property type="entry name" value="BACILLOLYSIN"/>
    <property type="match status" value="1"/>
</dbReference>
<reference evidence="11" key="1">
    <citation type="submission" date="2021-01" db="EMBL/GenBank/DDBJ databases">
        <authorList>
            <person name="Corre E."/>
            <person name="Pelletier E."/>
            <person name="Niang G."/>
            <person name="Scheremetjew M."/>
            <person name="Finn R."/>
            <person name="Kale V."/>
            <person name="Holt S."/>
            <person name="Cochrane G."/>
            <person name="Meng A."/>
            <person name="Brown T."/>
            <person name="Cohen L."/>
        </authorList>
    </citation>
    <scope>NUCLEOTIDE SEQUENCE</scope>
    <source>
        <strain evidence="11">CCMP 769</strain>
    </source>
</reference>
<evidence type="ECO:0000256" key="8">
    <source>
        <dbReference type="SAM" id="SignalP"/>
    </source>
</evidence>
<feature type="region of interest" description="Disordered" evidence="7">
    <location>
        <begin position="531"/>
        <end position="552"/>
    </location>
</feature>
<name>A0A7S3EIU9_9RHOD</name>
<feature type="chain" id="PRO_5030583513" evidence="8">
    <location>
        <begin position="30"/>
        <end position="695"/>
    </location>
</feature>
<evidence type="ECO:0000256" key="5">
    <source>
        <dbReference type="ARBA" id="ARBA00022833"/>
    </source>
</evidence>
<keyword evidence="5" id="KW-0862">Zinc</keyword>
<evidence type="ECO:0000259" key="9">
    <source>
        <dbReference type="Pfam" id="PF01447"/>
    </source>
</evidence>
<protein>
    <submittedName>
        <fullName evidence="11">Uncharacterized protein</fullName>
    </submittedName>
</protein>
<dbReference type="GO" id="GO:0046872">
    <property type="term" value="F:metal ion binding"/>
    <property type="evidence" value="ECO:0007669"/>
    <property type="project" value="UniProtKB-KW"/>
</dbReference>
<feature type="signal peptide" evidence="8">
    <location>
        <begin position="1"/>
        <end position="29"/>
    </location>
</feature>
<dbReference type="InterPro" id="IPR001570">
    <property type="entry name" value="Peptidase_M4_C_domain"/>
</dbReference>
<dbReference type="EMBL" id="HBHW01029076">
    <property type="protein sequence ID" value="CAE0054503.1"/>
    <property type="molecule type" value="Transcribed_RNA"/>
</dbReference>
<dbReference type="Pfam" id="PF02868">
    <property type="entry name" value="Peptidase_M4_C"/>
    <property type="match status" value="1"/>
</dbReference>
<evidence type="ECO:0000256" key="7">
    <source>
        <dbReference type="SAM" id="MobiDB-lite"/>
    </source>
</evidence>
<dbReference type="InterPro" id="IPR023612">
    <property type="entry name" value="Peptidase_M4"/>
</dbReference>
<keyword evidence="6" id="KW-0482">Metalloprotease</keyword>
<evidence type="ECO:0000313" key="11">
    <source>
        <dbReference type="EMBL" id="CAE0054503.1"/>
    </source>
</evidence>
<evidence type="ECO:0000256" key="3">
    <source>
        <dbReference type="ARBA" id="ARBA00022723"/>
    </source>
</evidence>
<dbReference type="SUPFAM" id="SSF55486">
    <property type="entry name" value="Metalloproteases ('zincins'), catalytic domain"/>
    <property type="match status" value="1"/>
</dbReference>
<accession>A0A7S3EIU9</accession>
<evidence type="ECO:0000256" key="2">
    <source>
        <dbReference type="ARBA" id="ARBA00022670"/>
    </source>
</evidence>
<comment type="similarity">
    <text evidence="1">Belongs to the peptidase M4 family.</text>
</comment>
<proteinExistence type="inferred from homology"/>
<evidence type="ECO:0000256" key="4">
    <source>
        <dbReference type="ARBA" id="ARBA00022801"/>
    </source>
</evidence>
<organism evidence="11">
    <name type="scientific">Rhodosorus marinus</name>
    <dbReference type="NCBI Taxonomy" id="101924"/>
    <lineage>
        <taxon>Eukaryota</taxon>
        <taxon>Rhodophyta</taxon>
        <taxon>Stylonematophyceae</taxon>
        <taxon>Stylonematales</taxon>
        <taxon>Stylonemataceae</taxon>
        <taxon>Rhodosorus</taxon>
    </lineage>
</organism>
<gene>
    <name evidence="11" type="ORF">RMAR00112_LOCUS22532</name>
</gene>
<keyword evidence="2" id="KW-0645">Protease</keyword>
<dbReference type="InterPro" id="IPR013856">
    <property type="entry name" value="Peptidase_M4_domain"/>
</dbReference>
<sequence length="695" mass="77487">MRSKRSSSKYSVVCLWIPALAICLNAVSANWNEPRDFEIEQTEHLALNDRAALRRLSTCKPRIVDVIGNEYRSGEVADELLTANALTRRWVVESRTESQTVFSEWIDGVQILGGVLTVIKRNGAVVSVFGKAHTHCDFDVLPAVVKSKADCETAARLGSSLDMKSGSNSFSYETRVFIDPLQQRPICIVHERALAHWRTYWIDAAVTGTGSILGMHNNLNFASAVGFGVCHEERDLSGLTSFFSPLFYMYADDSRQITWDARYSGGTLQIATDSDDIWDSKKQAEVVDLQYWMKKVDEYLLSKFKFDFMRHYGAMEGVVRLFKDFQDAFWDGLVFGFGSGDDGKTIRPLSSDGGIVAHEIGHAVGFELVELIPRHESGAIIEAFSDIFAASFLFEFFGDYSWVYGEKAFFEAGGLRSMKDPGAFGHPSHFQDYDRSQGDNGGVHKNNGIVNHWFYLLSEGGTNANVERRTGFTVEGIGIEKAMTILWKAYGSLPVDADFCDLRIASSSVAQDMNLSEHVIDAWEEVGVSETACGSTRTPSPRPVPSESPGSDGCRGLCPPGMACVGLGRRGRWFYCLRCNGFRTGDKSESQECCALDQARNRCKSNPTLARSERCRAEKGVLLAPGDNPIRQLDPVDFMRASGLICHIRNNFKLHGDMCRIRNVRGQWICDFGNAREEAQRRFEKKRNALTRTTS</sequence>
<dbReference type="InterPro" id="IPR027268">
    <property type="entry name" value="Peptidase_M4/M1_CTD_sf"/>
</dbReference>
<dbReference type="GO" id="GO:0004222">
    <property type="term" value="F:metalloendopeptidase activity"/>
    <property type="evidence" value="ECO:0007669"/>
    <property type="project" value="InterPro"/>
</dbReference>
<dbReference type="InterPro" id="IPR050728">
    <property type="entry name" value="Zinc_Metalloprotease_M4"/>
</dbReference>
<keyword evidence="8" id="KW-0732">Signal</keyword>
<feature type="domain" description="Peptidase M4 C-terminal" evidence="10">
    <location>
        <begin position="374"/>
        <end position="528"/>
    </location>
</feature>
<dbReference type="GO" id="GO:0006508">
    <property type="term" value="P:proteolysis"/>
    <property type="evidence" value="ECO:0007669"/>
    <property type="project" value="UniProtKB-KW"/>
</dbReference>
<feature type="domain" description="Peptidase M4" evidence="9">
    <location>
        <begin position="248"/>
        <end position="364"/>
    </location>
</feature>
<evidence type="ECO:0000256" key="6">
    <source>
        <dbReference type="ARBA" id="ARBA00023049"/>
    </source>
</evidence>
<dbReference type="Gene3D" id="3.10.170.10">
    <property type="match status" value="1"/>
</dbReference>
<dbReference type="Gene3D" id="1.10.390.10">
    <property type="entry name" value="Neutral Protease Domain 2"/>
    <property type="match status" value="1"/>
</dbReference>
<evidence type="ECO:0000259" key="10">
    <source>
        <dbReference type="Pfam" id="PF02868"/>
    </source>
</evidence>
<dbReference type="PANTHER" id="PTHR33794:SF1">
    <property type="entry name" value="BACILLOLYSIN"/>
    <property type="match status" value="1"/>
</dbReference>
<dbReference type="PRINTS" id="PR00730">
    <property type="entry name" value="THERMOLYSIN"/>
</dbReference>
<dbReference type="Pfam" id="PF01447">
    <property type="entry name" value="Peptidase_M4"/>
    <property type="match status" value="1"/>
</dbReference>
<keyword evidence="4" id="KW-0378">Hydrolase</keyword>
<dbReference type="AlphaFoldDB" id="A0A7S3EIU9"/>
<evidence type="ECO:0000256" key="1">
    <source>
        <dbReference type="ARBA" id="ARBA00009388"/>
    </source>
</evidence>
<keyword evidence="3" id="KW-0479">Metal-binding</keyword>